<dbReference type="Gene3D" id="3.10.450.50">
    <property type="match status" value="1"/>
</dbReference>
<feature type="domain" description="SnoaL-like" evidence="1">
    <location>
        <begin position="12"/>
        <end position="125"/>
    </location>
</feature>
<organism evidence="2 3">
    <name type="scientific">Niastella vici</name>
    <dbReference type="NCBI Taxonomy" id="1703345"/>
    <lineage>
        <taxon>Bacteria</taxon>
        <taxon>Pseudomonadati</taxon>
        <taxon>Bacteroidota</taxon>
        <taxon>Chitinophagia</taxon>
        <taxon>Chitinophagales</taxon>
        <taxon>Chitinophagaceae</taxon>
        <taxon>Niastella</taxon>
    </lineage>
</organism>
<evidence type="ECO:0000313" key="3">
    <source>
        <dbReference type="Proteomes" id="UP000192796"/>
    </source>
</evidence>
<dbReference type="InterPro" id="IPR032710">
    <property type="entry name" value="NTF2-like_dom_sf"/>
</dbReference>
<reference evidence="2 3" key="1">
    <citation type="submission" date="2016-03" db="EMBL/GenBank/DDBJ databases">
        <title>Niastella vici sp. nov., isolated from farmland soil.</title>
        <authorList>
            <person name="Chen L."/>
            <person name="Wang D."/>
            <person name="Yang S."/>
            <person name="Wang G."/>
        </authorList>
    </citation>
    <scope>NUCLEOTIDE SEQUENCE [LARGE SCALE GENOMIC DNA]</scope>
    <source>
        <strain evidence="2 3">DJ57</strain>
    </source>
</reference>
<evidence type="ECO:0000313" key="2">
    <source>
        <dbReference type="EMBL" id="OQP57708.1"/>
    </source>
</evidence>
<dbReference type="AlphaFoldDB" id="A0A1V9FH56"/>
<dbReference type="EMBL" id="LVYD01000113">
    <property type="protein sequence ID" value="OQP57708.1"/>
    <property type="molecule type" value="Genomic_DNA"/>
</dbReference>
<comment type="caution">
    <text evidence="2">The sequence shown here is derived from an EMBL/GenBank/DDBJ whole genome shotgun (WGS) entry which is preliminary data.</text>
</comment>
<dbReference type="Proteomes" id="UP000192796">
    <property type="component" value="Unassembled WGS sequence"/>
</dbReference>
<name>A0A1V9FH56_9BACT</name>
<dbReference type="STRING" id="1703345.A3860_08740"/>
<dbReference type="RefSeq" id="WP_081155609.1">
    <property type="nucleotide sequence ID" value="NZ_LVYD01000113.1"/>
</dbReference>
<sequence length="141" mass="16123">MNIQLTIEEYHKAADIFSRGNPDPVKKMYAHSDDVMLANPFGSTVKGWQRVSEALDLASSRFRDGEVKSFERIATYETNDLLTIFEIEKWTSRVGGKSEISSFDLRVTTTFRKENDNWKLVHRHADPIASFNDKGPIRGDI</sequence>
<dbReference type="Pfam" id="PF13474">
    <property type="entry name" value="SnoaL_3"/>
    <property type="match status" value="1"/>
</dbReference>
<dbReference type="SUPFAM" id="SSF54427">
    <property type="entry name" value="NTF2-like"/>
    <property type="match status" value="1"/>
</dbReference>
<dbReference type="InterPro" id="IPR037401">
    <property type="entry name" value="SnoaL-like"/>
</dbReference>
<accession>A0A1V9FH56</accession>
<dbReference type="OrthoDB" id="1495314at2"/>
<proteinExistence type="predicted"/>
<gene>
    <name evidence="2" type="ORF">A3860_08740</name>
</gene>
<keyword evidence="3" id="KW-1185">Reference proteome</keyword>
<evidence type="ECO:0000259" key="1">
    <source>
        <dbReference type="Pfam" id="PF13474"/>
    </source>
</evidence>
<protein>
    <recommendedName>
        <fullName evidence="1">SnoaL-like domain-containing protein</fullName>
    </recommendedName>
</protein>